<comment type="caution">
    <text evidence="1">The sequence shown here is derived from an EMBL/GenBank/DDBJ whole genome shotgun (WGS) entry which is preliminary data.</text>
</comment>
<gene>
    <name evidence="1" type="ORF">GCM10008983_16870</name>
</gene>
<evidence type="ECO:0000313" key="1">
    <source>
        <dbReference type="EMBL" id="GAA0440493.1"/>
    </source>
</evidence>
<accession>A0ABP3J3P4</accession>
<keyword evidence="2" id="KW-1185">Reference proteome</keyword>
<dbReference type="EMBL" id="BAAADM010000042">
    <property type="protein sequence ID" value="GAA0440493.1"/>
    <property type="molecule type" value="Genomic_DNA"/>
</dbReference>
<organism evidence="1 2">
    <name type="scientific">Lentibacillus halophilus</name>
    <dbReference type="NCBI Taxonomy" id="295065"/>
    <lineage>
        <taxon>Bacteria</taxon>
        <taxon>Bacillati</taxon>
        <taxon>Bacillota</taxon>
        <taxon>Bacilli</taxon>
        <taxon>Bacillales</taxon>
        <taxon>Bacillaceae</taxon>
        <taxon>Lentibacillus</taxon>
    </lineage>
</organism>
<proteinExistence type="predicted"/>
<protein>
    <submittedName>
        <fullName evidence="1">Uncharacterized protein</fullName>
    </submittedName>
</protein>
<name>A0ABP3J3P4_9BACI</name>
<dbReference type="RefSeq" id="WP_343752407.1">
    <property type="nucleotide sequence ID" value="NZ_BAAADM010000042.1"/>
</dbReference>
<sequence length="147" mass="16399">MKKVGSILVIVSGLLFLSLYLVYGQVDAELVSDKTKEIHKGNFILHIRVEDVENGFQVLRSIQYMGDKPITLKHQTPLISVSFQNRNHDYTGSTISKTVHKGGSYHPQGPKIFKAPTEGEHALYSQSTFTAGGETITINHKDNLLFK</sequence>
<reference evidence="2" key="1">
    <citation type="journal article" date="2019" name="Int. J. Syst. Evol. Microbiol.">
        <title>The Global Catalogue of Microorganisms (GCM) 10K type strain sequencing project: providing services to taxonomists for standard genome sequencing and annotation.</title>
        <authorList>
            <consortium name="The Broad Institute Genomics Platform"/>
            <consortium name="The Broad Institute Genome Sequencing Center for Infectious Disease"/>
            <person name="Wu L."/>
            <person name="Ma J."/>
        </authorList>
    </citation>
    <scope>NUCLEOTIDE SEQUENCE [LARGE SCALE GENOMIC DNA]</scope>
    <source>
        <strain evidence="2">JCM 12149</strain>
    </source>
</reference>
<evidence type="ECO:0000313" key="2">
    <source>
        <dbReference type="Proteomes" id="UP001501459"/>
    </source>
</evidence>
<dbReference type="Proteomes" id="UP001501459">
    <property type="component" value="Unassembled WGS sequence"/>
</dbReference>